<feature type="domain" description="F-box/LRR-repeat protein 15/At3g58940/PEG3-like LRR" evidence="1">
    <location>
        <begin position="144"/>
        <end position="264"/>
    </location>
</feature>
<dbReference type="PANTHER" id="PTHR34145:SF28">
    <property type="entry name" value="F-BOX DOMAIN-CONTAINING PROTEIN"/>
    <property type="match status" value="1"/>
</dbReference>
<keyword evidence="4" id="KW-1185">Reference proteome</keyword>
<dbReference type="InterPro" id="IPR055411">
    <property type="entry name" value="LRR_FXL15/At3g58940/PEG3-like"/>
</dbReference>
<name>G7KI76_MEDTR</name>
<organism evidence="2 4">
    <name type="scientific">Medicago truncatula</name>
    <name type="common">Barrel medic</name>
    <name type="synonym">Medicago tribuloides</name>
    <dbReference type="NCBI Taxonomy" id="3880"/>
    <lineage>
        <taxon>Eukaryota</taxon>
        <taxon>Viridiplantae</taxon>
        <taxon>Streptophyta</taxon>
        <taxon>Embryophyta</taxon>
        <taxon>Tracheophyta</taxon>
        <taxon>Spermatophyta</taxon>
        <taxon>Magnoliopsida</taxon>
        <taxon>eudicotyledons</taxon>
        <taxon>Gunneridae</taxon>
        <taxon>Pentapetalae</taxon>
        <taxon>rosids</taxon>
        <taxon>fabids</taxon>
        <taxon>Fabales</taxon>
        <taxon>Fabaceae</taxon>
        <taxon>Papilionoideae</taxon>
        <taxon>50 kb inversion clade</taxon>
        <taxon>NPAAA clade</taxon>
        <taxon>Hologalegina</taxon>
        <taxon>IRL clade</taxon>
        <taxon>Trifolieae</taxon>
        <taxon>Medicago</taxon>
    </lineage>
</organism>
<accession>G7KI76</accession>
<dbReference type="Pfam" id="PF24758">
    <property type="entry name" value="LRR_At5g56370"/>
    <property type="match status" value="1"/>
</dbReference>
<reference evidence="3" key="3">
    <citation type="submission" date="2015-04" db="UniProtKB">
        <authorList>
            <consortium name="EnsemblPlants"/>
        </authorList>
    </citation>
    <scope>IDENTIFICATION</scope>
    <source>
        <strain evidence="3">cv. Jemalong A17</strain>
    </source>
</reference>
<sequence length="354" mass="41456">MFLISEHKWSLWKINYRVCQKIILNRILSRLQEKDRARKSVLSKAWLDTWYTFPILSFSDSKILGLPQAKPIEDSVRKRKTLEFCDYVKRRMLKFRDQSLTIKEFKLNVLRLELHHISKDINILVEIGVEVIEYSQWVGHSQYHYYALPMCVIEAKSLTKLVLEGFIKIDPIFTNHSIKFFSLRELSLRHVLLVDEHAINHLISFCHLIEYITLDSCKVLSSGGGTREPMKSLRISGLQKLKSVDVSGIKYVSIDASSLENLCYSPGNQNYGVPSIIDIDRCRNFKELFLRSVASTFFTNKWFLELFPKFPFLESLKLENCEIPERIDISSVRLKRLETFYRFHLLHQASKALS</sequence>
<dbReference type="InterPro" id="IPR053772">
    <property type="entry name" value="At1g61320/At1g61330-like"/>
</dbReference>
<gene>
    <name evidence="2" type="ordered locus">MTR_6g006740</name>
</gene>
<dbReference type="Gene3D" id="3.80.10.10">
    <property type="entry name" value="Ribonuclease Inhibitor"/>
    <property type="match status" value="1"/>
</dbReference>
<dbReference type="InterPro" id="IPR032675">
    <property type="entry name" value="LRR_dom_sf"/>
</dbReference>
<dbReference type="SUPFAM" id="SSF52047">
    <property type="entry name" value="RNI-like"/>
    <property type="match status" value="1"/>
</dbReference>
<dbReference type="PaxDb" id="3880-AES74477"/>
<evidence type="ECO:0000259" key="1">
    <source>
        <dbReference type="Pfam" id="PF24758"/>
    </source>
</evidence>
<evidence type="ECO:0000313" key="2">
    <source>
        <dbReference type="EMBL" id="AES74477.2"/>
    </source>
</evidence>
<reference evidence="2 4" key="1">
    <citation type="journal article" date="2011" name="Nature">
        <title>The Medicago genome provides insight into the evolution of rhizobial symbioses.</title>
        <authorList>
            <person name="Young N.D."/>
            <person name="Debelle F."/>
            <person name="Oldroyd G.E."/>
            <person name="Geurts R."/>
            <person name="Cannon S.B."/>
            <person name="Udvardi M.K."/>
            <person name="Benedito V.A."/>
            <person name="Mayer K.F."/>
            <person name="Gouzy J."/>
            <person name="Schoof H."/>
            <person name="Van de Peer Y."/>
            <person name="Proost S."/>
            <person name="Cook D.R."/>
            <person name="Meyers B.C."/>
            <person name="Spannagl M."/>
            <person name="Cheung F."/>
            <person name="De Mita S."/>
            <person name="Krishnakumar V."/>
            <person name="Gundlach H."/>
            <person name="Zhou S."/>
            <person name="Mudge J."/>
            <person name="Bharti A.K."/>
            <person name="Murray J.D."/>
            <person name="Naoumkina M.A."/>
            <person name="Rosen B."/>
            <person name="Silverstein K.A."/>
            <person name="Tang H."/>
            <person name="Rombauts S."/>
            <person name="Zhao P.X."/>
            <person name="Zhou P."/>
            <person name="Barbe V."/>
            <person name="Bardou P."/>
            <person name="Bechner M."/>
            <person name="Bellec A."/>
            <person name="Berger A."/>
            <person name="Berges H."/>
            <person name="Bidwell S."/>
            <person name="Bisseling T."/>
            <person name="Choisne N."/>
            <person name="Couloux A."/>
            <person name="Denny R."/>
            <person name="Deshpande S."/>
            <person name="Dai X."/>
            <person name="Doyle J.J."/>
            <person name="Dudez A.M."/>
            <person name="Farmer A.D."/>
            <person name="Fouteau S."/>
            <person name="Franken C."/>
            <person name="Gibelin C."/>
            <person name="Gish J."/>
            <person name="Goldstein S."/>
            <person name="Gonzalez A.J."/>
            <person name="Green P.J."/>
            <person name="Hallab A."/>
            <person name="Hartog M."/>
            <person name="Hua A."/>
            <person name="Humphray S.J."/>
            <person name="Jeong D.H."/>
            <person name="Jing Y."/>
            <person name="Jocker A."/>
            <person name="Kenton S.M."/>
            <person name="Kim D.J."/>
            <person name="Klee K."/>
            <person name="Lai H."/>
            <person name="Lang C."/>
            <person name="Lin S."/>
            <person name="Macmil S.L."/>
            <person name="Magdelenat G."/>
            <person name="Matthews L."/>
            <person name="McCorrison J."/>
            <person name="Monaghan E.L."/>
            <person name="Mun J.H."/>
            <person name="Najar F.Z."/>
            <person name="Nicholson C."/>
            <person name="Noirot C."/>
            <person name="O'Bleness M."/>
            <person name="Paule C.R."/>
            <person name="Poulain J."/>
            <person name="Prion F."/>
            <person name="Qin B."/>
            <person name="Qu C."/>
            <person name="Retzel E.F."/>
            <person name="Riddle C."/>
            <person name="Sallet E."/>
            <person name="Samain S."/>
            <person name="Samson N."/>
            <person name="Sanders I."/>
            <person name="Saurat O."/>
            <person name="Scarpelli C."/>
            <person name="Schiex T."/>
            <person name="Segurens B."/>
            <person name="Severin A.J."/>
            <person name="Sherrier D.J."/>
            <person name="Shi R."/>
            <person name="Sims S."/>
            <person name="Singer S.R."/>
            <person name="Sinharoy S."/>
            <person name="Sterck L."/>
            <person name="Viollet A."/>
            <person name="Wang B.B."/>
            <person name="Wang K."/>
            <person name="Wang M."/>
            <person name="Wang X."/>
            <person name="Warfsmann J."/>
            <person name="Weissenbach J."/>
            <person name="White D.D."/>
            <person name="White J.D."/>
            <person name="Wiley G.B."/>
            <person name="Wincker P."/>
            <person name="Xing Y."/>
            <person name="Yang L."/>
            <person name="Yao Z."/>
            <person name="Ying F."/>
            <person name="Zhai J."/>
            <person name="Zhou L."/>
            <person name="Zuber A."/>
            <person name="Denarie J."/>
            <person name="Dixon R.A."/>
            <person name="May G.D."/>
            <person name="Schwartz D.C."/>
            <person name="Rogers J."/>
            <person name="Quetier F."/>
            <person name="Town C.D."/>
            <person name="Roe B.A."/>
        </authorList>
    </citation>
    <scope>NUCLEOTIDE SEQUENCE [LARGE SCALE GENOMIC DNA]</scope>
    <source>
        <strain evidence="2">A17</strain>
        <strain evidence="3 4">cv. Jemalong A17</strain>
    </source>
</reference>
<accession>A0A0C3VSX9</accession>
<evidence type="ECO:0000313" key="4">
    <source>
        <dbReference type="Proteomes" id="UP000002051"/>
    </source>
</evidence>
<dbReference type="EnsemblPlants" id="AES74477">
    <property type="protein sequence ID" value="AES74477"/>
    <property type="gene ID" value="MTR_6g006740"/>
</dbReference>
<proteinExistence type="predicted"/>
<dbReference type="AlphaFoldDB" id="G7KI76"/>
<dbReference type="EMBL" id="CM001222">
    <property type="protein sequence ID" value="AES74477.2"/>
    <property type="molecule type" value="Genomic_DNA"/>
</dbReference>
<dbReference type="HOGENOM" id="CLU_056273_1_0_1"/>
<reference evidence="2 4" key="2">
    <citation type="journal article" date="2014" name="BMC Genomics">
        <title>An improved genome release (version Mt4.0) for the model legume Medicago truncatula.</title>
        <authorList>
            <person name="Tang H."/>
            <person name="Krishnakumar V."/>
            <person name="Bidwell S."/>
            <person name="Rosen B."/>
            <person name="Chan A."/>
            <person name="Zhou S."/>
            <person name="Gentzbittel L."/>
            <person name="Childs K.L."/>
            <person name="Yandell M."/>
            <person name="Gundlach H."/>
            <person name="Mayer K.F."/>
            <person name="Schwartz D.C."/>
            <person name="Town C.D."/>
        </authorList>
    </citation>
    <scope>GENOME REANNOTATION</scope>
    <source>
        <strain evidence="3 4">cv. Jemalong A17</strain>
    </source>
</reference>
<evidence type="ECO:0000313" key="3">
    <source>
        <dbReference type="EnsemblPlants" id="AES74477"/>
    </source>
</evidence>
<dbReference type="Proteomes" id="UP000002051">
    <property type="component" value="Chromosome 6"/>
</dbReference>
<dbReference type="PANTHER" id="PTHR34145">
    <property type="entry name" value="OS02G0105600 PROTEIN"/>
    <property type="match status" value="1"/>
</dbReference>
<protein>
    <recommendedName>
        <fullName evidence="1">F-box/LRR-repeat protein 15/At3g58940/PEG3-like LRR domain-containing protein</fullName>
    </recommendedName>
</protein>